<keyword evidence="3" id="KW-1185">Reference proteome</keyword>
<evidence type="ECO:0000313" key="3">
    <source>
        <dbReference type="Proteomes" id="UP000012062"/>
    </source>
</evidence>
<evidence type="ECO:0000256" key="1">
    <source>
        <dbReference type="SAM" id="MobiDB-lite"/>
    </source>
</evidence>
<dbReference type="STRING" id="1297569.MESS2_p40001"/>
<feature type="region of interest" description="Disordered" evidence="1">
    <location>
        <begin position="116"/>
        <end position="161"/>
    </location>
</feature>
<proteinExistence type="predicted"/>
<gene>
    <name evidence="2" type="ORF">MESS2_p40001</name>
</gene>
<accession>M5EZ95</accession>
<name>M5EZ95_9HYPH</name>
<comment type="caution">
    <text evidence="2">The sequence shown here is derived from an EMBL/GenBank/DDBJ whole genome shotgun (WGS) entry which is preliminary data.</text>
</comment>
<organism evidence="2 3">
    <name type="scientific">Mesorhizobium metallidurans STM 2683</name>
    <dbReference type="NCBI Taxonomy" id="1297569"/>
    <lineage>
        <taxon>Bacteria</taxon>
        <taxon>Pseudomonadati</taxon>
        <taxon>Pseudomonadota</taxon>
        <taxon>Alphaproteobacteria</taxon>
        <taxon>Hyphomicrobiales</taxon>
        <taxon>Phyllobacteriaceae</taxon>
        <taxon>Mesorhizobium</taxon>
    </lineage>
</organism>
<dbReference type="Proteomes" id="UP000012062">
    <property type="component" value="Unassembled WGS sequence"/>
</dbReference>
<evidence type="ECO:0000313" key="2">
    <source>
        <dbReference type="EMBL" id="CCV09517.1"/>
    </source>
</evidence>
<dbReference type="AlphaFoldDB" id="M5EZ95"/>
<protein>
    <submittedName>
        <fullName evidence="2">Uncharacterized protein</fullName>
    </submittedName>
</protein>
<reference evidence="2 3" key="1">
    <citation type="submission" date="2013-02" db="EMBL/GenBank/DDBJ databases">
        <authorList>
            <person name="Genoscope - CEA"/>
        </authorList>
    </citation>
    <scope>NUCLEOTIDE SEQUENCE [LARGE SCALE GENOMIC DNA]</scope>
    <source>
        <strain evidence="2 3">STM 2683</strain>
    </source>
</reference>
<dbReference type="EMBL" id="CAUM01000186">
    <property type="protein sequence ID" value="CCV09517.1"/>
    <property type="molecule type" value="Genomic_DNA"/>
</dbReference>
<sequence>MAAIGIIPDGSMIAEAGRTLAGFSKVERSIISEARAILASPKMDTIRAAQASGKPVSVTIGGRLVQYEPGLPASGMTMFGENGFLIGREAFTSKEELNKTVLHELFRLETSKAKKGVSAELAKKETQDASSFADRASNAMGGDNAGHSAAGGSDRPDWAGQ</sequence>